<dbReference type="Gene3D" id="1.10.1040.50">
    <property type="match status" value="1"/>
</dbReference>
<dbReference type="GO" id="GO:0016853">
    <property type="term" value="F:isomerase activity"/>
    <property type="evidence" value="ECO:0007669"/>
    <property type="project" value="UniProtKB-KW"/>
</dbReference>
<evidence type="ECO:0000256" key="7">
    <source>
        <dbReference type="ARBA" id="ARBA00023027"/>
    </source>
</evidence>
<dbReference type="PANTHER" id="PTHR23309:SF51">
    <property type="entry name" value="3-HYDROXYACYL-COA DEHYDROGENASE-RELATED"/>
    <property type="match status" value="1"/>
</dbReference>
<dbReference type="GO" id="GO:0006631">
    <property type="term" value="P:fatty acid metabolic process"/>
    <property type="evidence" value="ECO:0007669"/>
    <property type="project" value="UniProtKB-KW"/>
</dbReference>
<accession>A0A941IF04</accession>
<dbReference type="FunFam" id="3.40.50.720:FF:000009">
    <property type="entry name" value="Fatty oxidation complex, alpha subunit"/>
    <property type="match status" value="1"/>
</dbReference>
<comment type="caution">
    <text evidence="17">The sequence shown here is derived from an EMBL/GenBank/DDBJ whole genome shotgun (WGS) entry which is preliminary data.</text>
</comment>
<evidence type="ECO:0000256" key="1">
    <source>
        <dbReference type="ARBA" id="ARBA00004275"/>
    </source>
</evidence>
<keyword evidence="10" id="KW-0413">Isomerase</keyword>
<dbReference type="InterPro" id="IPR029045">
    <property type="entry name" value="ClpP/crotonase-like_dom_sf"/>
</dbReference>
<dbReference type="PANTHER" id="PTHR23309">
    <property type="entry name" value="3-HYDROXYACYL-COA DEHYROGENASE"/>
    <property type="match status" value="1"/>
</dbReference>
<dbReference type="Pfam" id="PF00725">
    <property type="entry name" value="3HCDH"/>
    <property type="match status" value="1"/>
</dbReference>
<dbReference type="FunFam" id="1.10.1040.50:FF:000006">
    <property type="entry name" value="Peroxisomal bifunctional enzyme"/>
    <property type="match status" value="1"/>
</dbReference>
<keyword evidence="8" id="KW-0443">Lipid metabolism</keyword>
<comment type="similarity">
    <text evidence="14">Belongs to the enoyl-CoA hydratase/isomerase family.</text>
</comment>
<gene>
    <name evidence="17" type="ORF">KDM90_00915</name>
</gene>
<evidence type="ECO:0000256" key="13">
    <source>
        <dbReference type="ARBA" id="ARBA00049556"/>
    </source>
</evidence>
<keyword evidence="12" id="KW-0511">Multifunctional enzyme</keyword>
<keyword evidence="5" id="KW-0442">Lipid degradation</keyword>
<dbReference type="GO" id="GO:0004300">
    <property type="term" value="F:enoyl-CoA hydratase activity"/>
    <property type="evidence" value="ECO:0007669"/>
    <property type="project" value="UniProtKB-ARBA"/>
</dbReference>
<evidence type="ECO:0000256" key="10">
    <source>
        <dbReference type="ARBA" id="ARBA00023235"/>
    </source>
</evidence>
<dbReference type="InterPro" id="IPR036291">
    <property type="entry name" value="NAD(P)-bd_dom_sf"/>
</dbReference>
<comment type="subcellular location">
    <subcellularLocation>
        <location evidence="1">Peroxisome</location>
    </subcellularLocation>
</comment>
<evidence type="ECO:0000259" key="15">
    <source>
        <dbReference type="Pfam" id="PF00725"/>
    </source>
</evidence>
<organism evidence="17 18">
    <name type="scientific">Undibacterium fentianense</name>
    <dbReference type="NCBI Taxonomy" id="2828728"/>
    <lineage>
        <taxon>Bacteria</taxon>
        <taxon>Pseudomonadati</taxon>
        <taxon>Pseudomonadota</taxon>
        <taxon>Betaproteobacteria</taxon>
        <taxon>Burkholderiales</taxon>
        <taxon>Oxalobacteraceae</taxon>
        <taxon>Undibacterium</taxon>
    </lineage>
</organism>
<dbReference type="SUPFAM" id="SSF51735">
    <property type="entry name" value="NAD(P)-binding Rossmann-fold domains"/>
    <property type="match status" value="1"/>
</dbReference>
<evidence type="ECO:0000256" key="5">
    <source>
        <dbReference type="ARBA" id="ARBA00022963"/>
    </source>
</evidence>
<reference evidence="17" key="1">
    <citation type="submission" date="2021-04" db="EMBL/GenBank/DDBJ databases">
        <title>novel species isolated from subtropical streams in China.</title>
        <authorList>
            <person name="Lu H."/>
        </authorList>
    </citation>
    <scope>NUCLEOTIDE SEQUENCE</scope>
    <source>
        <strain evidence="17">FT137W</strain>
    </source>
</reference>
<sequence>MSASIEVQDHIAIIYLNNPPVNGLGHATRSEISSHLRTVEFDSNIHAVILTGVGKAFSGGADIKEFGTDKTFAEPSLPNLLEQLDTYKKPIIAAINGVCMGGGLELALACHYRVATQGALIALPEVKLGILPGAGGTQRLPRLLNMDTCVDMIVNGHPLPSSELAQTGLFDLYIEHPDQLLREAINFAIVASTTRPVPRVRDRSVIGLTNPLLFSEYRTKLQKSSRFFPAPFTCLDVLEAALKQTFEEGLKTERAAFQTLLSSPESKALRHIFMAERAASKIAGVDSTETVRAIAAVAVVGAGTMGTGIAMCFANANIPVQVLDSKISSLENGLNRIRETYLASFKKGKLSQLECEHRIGLIQGVQDYTAISEADLVIEAVFEEMPIKREVFEHLDRYVKSGAILASNTSTLDLNQIASFTKRPHDVVGLHFFSPANRMELLEVVRGQQTSTEVLASCAAIAKRIRKIAIIAGVCDGFIGNRMLEQYTKQAAFLLEEGCTPQQVDQAMEAFGFAMGPFRMNDLAGNDISWAIRKRRLAANPQLIYSKLGDILCEQGRFGQKSRAGWYDYHEGDRTAYPSIIVEEIIRQHANALGIPQRQIGAEEIVQRLVLALANEGRKILLDKIAARSSDIDLVYLKGYGFPAYRGGPMFYAEQMTWDQVDRLIRQFQTGHRGNTWTI</sequence>
<evidence type="ECO:0000313" key="18">
    <source>
        <dbReference type="Proteomes" id="UP000678545"/>
    </source>
</evidence>
<dbReference type="GO" id="GO:0016042">
    <property type="term" value="P:lipid catabolic process"/>
    <property type="evidence" value="ECO:0007669"/>
    <property type="project" value="UniProtKB-KW"/>
</dbReference>
<proteinExistence type="inferred from homology"/>
<keyword evidence="7" id="KW-0520">NAD</keyword>
<evidence type="ECO:0000256" key="14">
    <source>
        <dbReference type="RuleBase" id="RU003707"/>
    </source>
</evidence>
<evidence type="ECO:0000259" key="16">
    <source>
        <dbReference type="Pfam" id="PF02737"/>
    </source>
</evidence>
<dbReference type="SUPFAM" id="SSF52096">
    <property type="entry name" value="ClpP/crotonase"/>
    <property type="match status" value="1"/>
</dbReference>
<evidence type="ECO:0000256" key="9">
    <source>
        <dbReference type="ARBA" id="ARBA00023140"/>
    </source>
</evidence>
<dbReference type="InterPro" id="IPR008927">
    <property type="entry name" value="6-PGluconate_DH-like_C_sf"/>
</dbReference>
<dbReference type="InterPro" id="IPR006176">
    <property type="entry name" value="3-OHacyl-CoA_DH_NAD-bd"/>
</dbReference>
<dbReference type="InterPro" id="IPR018376">
    <property type="entry name" value="Enoyl-CoA_hyd/isom_CS"/>
</dbReference>
<dbReference type="InterPro" id="IPR001753">
    <property type="entry name" value="Enoyl-CoA_hydra/iso"/>
</dbReference>
<evidence type="ECO:0000256" key="2">
    <source>
        <dbReference type="ARBA" id="ARBA00005005"/>
    </source>
</evidence>
<dbReference type="InterPro" id="IPR006108">
    <property type="entry name" value="3HC_DH_C"/>
</dbReference>
<comment type="similarity">
    <text evidence="3">In the N-terminal section; belongs to the enoyl-CoA hydratase/isomerase family.</text>
</comment>
<dbReference type="Proteomes" id="UP000678545">
    <property type="component" value="Unassembled WGS sequence"/>
</dbReference>
<evidence type="ECO:0000313" key="17">
    <source>
        <dbReference type="EMBL" id="MBR7798570.1"/>
    </source>
</evidence>
<evidence type="ECO:0000256" key="4">
    <source>
        <dbReference type="ARBA" id="ARBA00022832"/>
    </source>
</evidence>
<keyword evidence="4" id="KW-0276">Fatty acid metabolism</keyword>
<evidence type="ECO:0000256" key="6">
    <source>
        <dbReference type="ARBA" id="ARBA00023002"/>
    </source>
</evidence>
<evidence type="ECO:0000256" key="3">
    <source>
        <dbReference type="ARBA" id="ARBA00008750"/>
    </source>
</evidence>
<keyword evidence="11" id="KW-0456">Lyase</keyword>
<comment type="pathway">
    <text evidence="2">Lipid metabolism; fatty acid beta-oxidation.</text>
</comment>
<dbReference type="RefSeq" id="WP_212673737.1">
    <property type="nucleotide sequence ID" value="NZ_JAGSPJ010000001.1"/>
</dbReference>
<dbReference type="AlphaFoldDB" id="A0A941IF04"/>
<evidence type="ECO:0000256" key="8">
    <source>
        <dbReference type="ARBA" id="ARBA00023098"/>
    </source>
</evidence>
<comment type="catalytic activity">
    <reaction evidence="13">
        <text>a (3S)-3-hydroxyacyl-CoA + NAD(+) = a 3-oxoacyl-CoA + NADH + H(+)</text>
        <dbReference type="Rhea" id="RHEA:22432"/>
        <dbReference type="ChEBI" id="CHEBI:15378"/>
        <dbReference type="ChEBI" id="CHEBI:57318"/>
        <dbReference type="ChEBI" id="CHEBI:57540"/>
        <dbReference type="ChEBI" id="CHEBI:57945"/>
        <dbReference type="ChEBI" id="CHEBI:90726"/>
        <dbReference type="EC" id="1.1.1.35"/>
    </reaction>
</comment>
<feature type="domain" description="3-hydroxyacyl-CoA dehydrogenase NAD binding" evidence="16">
    <location>
        <begin position="297"/>
        <end position="472"/>
    </location>
</feature>
<dbReference type="EMBL" id="JAGSPJ010000001">
    <property type="protein sequence ID" value="MBR7798570.1"/>
    <property type="molecule type" value="Genomic_DNA"/>
</dbReference>
<dbReference type="Pfam" id="PF00378">
    <property type="entry name" value="ECH_1"/>
    <property type="match status" value="1"/>
</dbReference>
<evidence type="ECO:0000256" key="12">
    <source>
        <dbReference type="ARBA" id="ARBA00023268"/>
    </source>
</evidence>
<dbReference type="Pfam" id="PF02737">
    <property type="entry name" value="3HCDH_N"/>
    <property type="match status" value="1"/>
</dbReference>
<protein>
    <submittedName>
        <fullName evidence="17">Enoyl-CoA hydratase/isomerase family protein</fullName>
    </submittedName>
</protein>
<keyword evidence="6" id="KW-0560">Oxidoreductase</keyword>
<dbReference type="CDD" id="cd06558">
    <property type="entry name" value="crotonase-like"/>
    <property type="match status" value="1"/>
</dbReference>
<keyword evidence="18" id="KW-1185">Reference proteome</keyword>
<feature type="domain" description="3-hydroxyacyl-CoA dehydrogenase C-terminal" evidence="15">
    <location>
        <begin position="477"/>
        <end position="569"/>
    </location>
</feature>
<dbReference type="Gene3D" id="3.40.50.720">
    <property type="entry name" value="NAD(P)-binding Rossmann-like Domain"/>
    <property type="match status" value="1"/>
</dbReference>
<name>A0A941IF04_9BURK</name>
<dbReference type="GO" id="GO:0003857">
    <property type="term" value="F:(3S)-3-hydroxyacyl-CoA dehydrogenase (NAD+) activity"/>
    <property type="evidence" value="ECO:0007669"/>
    <property type="project" value="UniProtKB-EC"/>
</dbReference>
<evidence type="ECO:0000256" key="11">
    <source>
        <dbReference type="ARBA" id="ARBA00023239"/>
    </source>
</evidence>
<dbReference type="PROSITE" id="PS00166">
    <property type="entry name" value="ENOYL_COA_HYDRATASE"/>
    <property type="match status" value="1"/>
</dbReference>
<dbReference type="Gene3D" id="3.90.226.10">
    <property type="entry name" value="2-enoyl-CoA Hydratase, Chain A, domain 1"/>
    <property type="match status" value="1"/>
</dbReference>
<dbReference type="SUPFAM" id="SSF48179">
    <property type="entry name" value="6-phosphogluconate dehydrogenase C-terminal domain-like"/>
    <property type="match status" value="2"/>
</dbReference>
<keyword evidence="9" id="KW-0576">Peroxisome</keyword>
<dbReference type="GO" id="GO:0070403">
    <property type="term" value="F:NAD+ binding"/>
    <property type="evidence" value="ECO:0007669"/>
    <property type="project" value="InterPro"/>
</dbReference>